<keyword evidence="3" id="KW-1185">Reference proteome</keyword>
<feature type="compositionally biased region" description="Basic and acidic residues" evidence="1">
    <location>
        <begin position="122"/>
        <end position="137"/>
    </location>
</feature>
<accession>A0A316GH65</accession>
<dbReference type="RefSeq" id="WP_109667630.1">
    <property type="nucleotide sequence ID" value="NZ_QGGW01000004.1"/>
</dbReference>
<evidence type="ECO:0000256" key="1">
    <source>
        <dbReference type="SAM" id="MobiDB-lite"/>
    </source>
</evidence>
<proteinExistence type="predicted"/>
<protein>
    <submittedName>
        <fullName evidence="2">Uncharacterized protein</fullName>
    </submittedName>
</protein>
<reference evidence="2 3" key="1">
    <citation type="submission" date="2018-05" db="EMBL/GenBank/DDBJ databases">
        <title>Genomic Encyclopedia of Type Strains, Phase IV (KMG-IV): sequencing the most valuable type-strain genomes for metagenomic binning, comparative biology and taxonomic classification.</title>
        <authorList>
            <person name="Goeker M."/>
        </authorList>
    </citation>
    <scope>NUCLEOTIDE SEQUENCE [LARGE SCALE GENOMIC DNA]</scope>
    <source>
        <strain evidence="2 3">DSM 16097</strain>
    </source>
</reference>
<dbReference type="EMBL" id="QGGW01000004">
    <property type="protein sequence ID" value="PWK60396.1"/>
    <property type="molecule type" value="Genomic_DNA"/>
</dbReference>
<comment type="caution">
    <text evidence="2">The sequence shown here is derived from an EMBL/GenBank/DDBJ whole genome shotgun (WGS) entry which is preliminary data.</text>
</comment>
<gene>
    <name evidence="2" type="ORF">C7455_10432</name>
</gene>
<evidence type="ECO:0000313" key="3">
    <source>
        <dbReference type="Proteomes" id="UP000245708"/>
    </source>
</evidence>
<feature type="region of interest" description="Disordered" evidence="1">
    <location>
        <begin position="110"/>
        <end position="137"/>
    </location>
</feature>
<dbReference type="Proteomes" id="UP000245708">
    <property type="component" value="Unassembled WGS sequence"/>
</dbReference>
<organism evidence="2 3">
    <name type="scientific">Roseicyclus mahoneyensis</name>
    <dbReference type="NCBI Taxonomy" id="164332"/>
    <lineage>
        <taxon>Bacteria</taxon>
        <taxon>Pseudomonadati</taxon>
        <taxon>Pseudomonadota</taxon>
        <taxon>Alphaproteobacteria</taxon>
        <taxon>Rhodobacterales</taxon>
        <taxon>Roseobacteraceae</taxon>
        <taxon>Roseicyclus</taxon>
    </lineage>
</organism>
<evidence type="ECO:0000313" key="2">
    <source>
        <dbReference type="EMBL" id="PWK60396.1"/>
    </source>
</evidence>
<sequence length="137" mass="14453">MSTPEHRARLMALRARRDLALRARALVSARAGAADATAMAERIAGLLTARGAGLAGGTVGALASALWLGNALQAELGKSQDRASEAQAEAQAEQTRMAAATATLRLHEDRAEHARRSAMAARETRAEIARTEQGRRS</sequence>
<dbReference type="AlphaFoldDB" id="A0A316GH65"/>
<name>A0A316GH65_9RHOB</name>